<organism evidence="3 4">
    <name type="scientific">Amycolatopsis acidicola</name>
    <dbReference type="NCBI Taxonomy" id="2596893"/>
    <lineage>
        <taxon>Bacteria</taxon>
        <taxon>Bacillati</taxon>
        <taxon>Actinomycetota</taxon>
        <taxon>Actinomycetes</taxon>
        <taxon>Pseudonocardiales</taxon>
        <taxon>Pseudonocardiaceae</taxon>
        <taxon>Amycolatopsis</taxon>
    </lineage>
</organism>
<dbReference type="InterPro" id="IPR029062">
    <property type="entry name" value="Class_I_gatase-like"/>
</dbReference>
<name>A0A5N0VF04_9PSEU</name>
<dbReference type="AlphaFoldDB" id="A0A5N0VF04"/>
<dbReference type="OrthoDB" id="505641at2"/>
<feature type="domain" description="N,N-dimethylformamidase beta subunit-like C-terminal" evidence="2">
    <location>
        <begin position="194"/>
        <end position="630"/>
    </location>
</feature>
<comment type="caution">
    <text evidence="3">The sequence shown here is derived from an EMBL/GenBank/DDBJ whole genome shotgun (WGS) entry which is preliminary data.</text>
</comment>
<sequence>MTAYLDTARSHRSFAAGLWFRRTIASEAASVLWTAGPGHGRTGGGFTISLDAEGFLRSELTGGAGEPLVLPTAVSQNTWTWVRLAADPRHGRVSLYAKEIDPDRELGTAEVALASDWALVPGEFTVAGDASRSPGSMFTGKIEDPRLYGTLADLEAGDPANAIVAWQMGRDFATSQVFDAGPQGCHGVLHNRPTRAVTGHGWTPGSVRYSDAPAEWNAIHFHADDVDDQQWPADFSFTIPEELSSGCYAFRLRQGRSVDHLPFFIAPRGRTGSRVLFVAPTNTYLAYANEHLWEGERGESHARMMDFPIRLDDAERTLRDHPEFGRSVYDSHADGSGVVYASVRRPLLNVRPDHHNWLVGGRRHFGADLFILGWLRRTGIAFDVVTDNEVHRQGRELLGRYDVVVTGSHPEYVTAEHYAAVIDYLDGGGNLMYLGANGFYWVTSYLDEEHSGIEIRRGYAATRDWSSHPAELHHSSTGQLGGAWRHRGIDTNPLLGIGMTGCGFATGSGYTRTDDSYAPDLEWIFDGVTSRILGKHGLVLRAAAGDELDGTDFQRGTPARTRVLATSAHSELYYPAIETQTEIGPRLDGRSNPRVRADMVYVCPQGTRGAVFSAGSIAWAGGLAHNGYDNDLARVATNVLRRFSHAEPHAPSRQRGTRSLGRQWIRAARSRPWHA</sequence>
<dbReference type="SUPFAM" id="SSF49899">
    <property type="entry name" value="Concanavalin A-like lectins/glucanases"/>
    <property type="match status" value="1"/>
</dbReference>
<reference evidence="3" key="1">
    <citation type="submission" date="2019-09" db="EMBL/GenBank/DDBJ databases">
        <authorList>
            <person name="Teo W.F.A."/>
            <person name="Duangmal K."/>
        </authorList>
    </citation>
    <scope>NUCLEOTIDE SEQUENCE [LARGE SCALE GENOMIC DNA]</scope>
    <source>
        <strain evidence="3">K81G1</strain>
    </source>
</reference>
<protein>
    <submittedName>
        <fullName evidence="3">N,N-dimethylformamidase</fullName>
    </submittedName>
</protein>
<dbReference type="Pfam" id="PF20254">
    <property type="entry name" value="DMFA2_C"/>
    <property type="match status" value="1"/>
</dbReference>
<dbReference type="SUPFAM" id="SSF52317">
    <property type="entry name" value="Class I glutamine amidotransferase-like"/>
    <property type="match status" value="1"/>
</dbReference>
<keyword evidence="4" id="KW-1185">Reference proteome</keyword>
<proteinExistence type="predicted"/>
<accession>A0A5N0VF04</accession>
<dbReference type="RefSeq" id="WP_144748499.1">
    <property type="nucleotide sequence ID" value="NZ_VMNW02000008.1"/>
</dbReference>
<evidence type="ECO:0000313" key="4">
    <source>
        <dbReference type="Proteomes" id="UP000319769"/>
    </source>
</evidence>
<feature type="region of interest" description="Disordered" evidence="1">
    <location>
        <begin position="646"/>
        <end position="675"/>
    </location>
</feature>
<evidence type="ECO:0000256" key="1">
    <source>
        <dbReference type="SAM" id="MobiDB-lite"/>
    </source>
</evidence>
<dbReference type="InterPro" id="IPR013320">
    <property type="entry name" value="ConA-like_dom_sf"/>
</dbReference>
<evidence type="ECO:0000259" key="2">
    <source>
        <dbReference type="Pfam" id="PF20254"/>
    </source>
</evidence>
<gene>
    <name evidence="3" type="ORF">FPZ12_008385</name>
</gene>
<evidence type="ECO:0000313" key="3">
    <source>
        <dbReference type="EMBL" id="KAA9164024.1"/>
    </source>
</evidence>
<dbReference type="EMBL" id="VMNW02000008">
    <property type="protein sequence ID" value="KAA9164024.1"/>
    <property type="molecule type" value="Genomic_DNA"/>
</dbReference>
<dbReference type="InterPro" id="IPR046540">
    <property type="entry name" value="DMFA2_C"/>
</dbReference>
<dbReference type="Proteomes" id="UP000319769">
    <property type="component" value="Unassembled WGS sequence"/>
</dbReference>